<dbReference type="Pfam" id="PF08241">
    <property type="entry name" value="Methyltransf_11"/>
    <property type="match status" value="1"/>
</dbReference>
<evidence type="ECO:0000259" key="1">
    <source>
        <dbReference type="Pfam" id="PF08241"/>
    </source>
</evidence>
<dbReference type="PANTHER" id="PTHR43591">
    <property type="entry name" value="METHYLTRANSFERASE"/>
    <property type="match status" value="1"/>
</dbReference>
<reference evidence="2 3" key="1">
    <citation type="journal article" date="2017" name="Int. J. Syst. Evol. Microbiol.">
        <title>Pseudokineococcus basanitobsidens sp. nov., isolated from volcanic rock.</title>
        <authorList>
            <person name="Lee D.W."/>
            <person name="Park M.Y."/>
            <person name="Kim J.J."/>
            <person name="Kim B.S."/>
        </authorList>
    </citation>
    <scope>NUCLEOTIDE SEQUENCE [LARGE SCALE GENOMIC DNA]</scope>
    <source>
        <strain evidence="2 3">DSM 103726</strain>
    </source>
</reference>
<dbReference type="RefSeq" id="WP_339574344.1">
    <property type="nucleotide sequence ID" value="NZ_JBBIAA010000004.1"/>
</dbReference>
<dbReference type="CDD" id="cd02440">
    <property type="entry name" value="AdoMet_MTases"/>
    <property type="match status" value="1"/>
</dbReference>
<dbReference type="InterPro" id="IPR029063">
    <property type="entry name" value="SAM-dependent_MTases_sf"/>
</dbReference>
<evidence type="ECO:0000313" key="3">
    <source>
        <dbReference type="Proteomes" id="UP001387100"/>
    </source>
</evidence>
<name>A0ABU8RIQ2_9ACTN</name>
<feature type="domain" description="Methyltransferase type 11" evidence="1">
    <location>
        <begin position="54"/>
        <end position="148"/>
    </location>
</feature>
<comment type="caution">
    <text evidence="2">The sequence shown here is derived from an EMBL/GenBank/DDBJ whole genome shotgun (WGS) entry which is preliminary data.</text>
</comment>
<dbReference type="GO" id="GO:0008168">
    <property type="term" value="F:methyltransferase activity"/>
    <property type="evidence" value="ECO:0007669"/>
    <property type="project" value="UniProtKB-KW"/>
</dbReference>
<accession>A0ABU8RIQ2</accession>
<organism evidence="2 3">
    <name type="scientific">Pseudokineococcus basanitobsidens</name>
    <dbReference type="NCBI Taxonomy" id="1926649"/>
    <lineage>
        <taxon>Bacteria</taxon>
        <taxon>Bacillati</taxon>
        <taxon>Actinomycetota</taxon>
        <taxon>Actinomycetes</taxon>
        <taxon>Kineosporiales</taxon>
        <taxon>Kineosporiaceae</taxon>
        <taxon>Pseudokineococcus</taxon>
    </lineage>
</organism>
<keyword evidence="3" id="KW-1185">Reference proteome</keyword>
<gene>
    <name evidence="2" type="ORF">WDZ17_06605</name>
</gene>
<dbReference type="EMBL" id="JBBIAA010000004">
    <property type="protein sequence ID" value="MEJ5944965.1"/>
    <property type="molecule type" value="Genomic_DNA"/>
</dbReference>
<keyword evidence="2" id="KW-0808">Transferase</keyword>
<protein>
    <submittedName>
        <fullName evidence="2">Methyltransferase domain-containing protein</fullName>
    </submittedName>
</protein>
<dbReference type="SUPFAM" id="SSF53335">
    <property type="entry name" value="S-adenosyl-L-methionine-dependent methyltransferases"/>
    <property type="match status" value="1"/>
</dbReference>
<sequence>MGREEPAEGDAAAARAVWAAGDYEPVAARLQPGADALAAEVRRRLGAGRGRRALDVAAGTGNAAAALARDGWSVLATDLVPEMVERGADRTRAEGLDVAWRRADLAAAPVPDASQQVVVSSFGLVFAQDPGAAAAEARRVLAPGGVLALAAWRRDGLVADLSREVAAALGAPDDGRRDSFVWGEEAGERLLTAAGFADVRVARVPLPWRFGSAAELRRFLGEQSPAHAGAVRRLGPARGRALLERLVARHDRWADRRGAVDADGGALVVSALAV</sequence>
<dbReference type="InterPro" id="IPR013216">
    <property type="entry name" value="Methyltransf_11"/>
</dbReference>
<dbReference type="GO" id="GO:0032259">
    <property type="term" value="P:methylation"/>
    <property type="evidence" value="ECO:0007669"/>
    <property type="project" value="UniProtKB-KW"/>
</dbReference>
<dbReference type="Gene3D" id="3.40.50.150">
    <property type="entry name" value="Vaccinia Virus protein VP39"/>
    <property type="match status" value="1"/>
</dbReference>
<dbReference type="Proteomes" id="UP001387100">
    <property type="component" value="Unassembled WGS sequence"/>
</dbReference>
<evidence type="ECO:0000313" key="2">
    <source>
        <dbReference type="EMBL" id="MEJ5944965.1"/>
    </source>
</evidence>
<keyword evidence="2" id="KW-0489">Methyltransferase</keyword>
<proteinExistence type="predicted"/>